<feature type="region of interest" description="Disordered" evidence="1">
    <location>
        <begin position="27"/>
        <end position="75"/>
    </location>
</feature>
<feature type="signal peptide" evidence="2">
    <location>
        <begin position="1"/>
        <end position="26"/>
    </location>
</feature>
<evidence type="ECO:0000313" key="4">
    <source>
        <dbReference type="Proteomes" id="UP000036932"/>
    </source>
</evidence>
<organism evidence="3 4">
    <name type="scientific">Paenibacillus solani</name>
    <dbReference type="NCBI Taxonomy" id="1705565"/>
    <lineage>
        <taxon>Bacteria</taxon>
        <taxon>Bacillati</taxon>
        <taxon>Bacillota</taxon>
        <taxon>Bacilli</taxon>
        <taxon>Bacillales</taxon>
        <taxon>Paenibacillaceae</taxon>
        <taxon>Paenibacillus</taxon>
    </lineage>
</organism>
<protein>
    <recommendedName>
        <fullName evidence="5">Lipoprotein</fullName>
    </recommendedName>
</protein>
<evidence type="ECO:0008006" key="5">
    <source>
        <dbReference type="Google" id="ProtNLM"/>
    </source>
</evidence>
<dbReference type="EMBL" id="LIUT01000001">
    <property type="protein sequence ID" value="KOR90582.1"/>
    <property type="molecule type" value="Genomic_DNA"/>
</dbReference>
<feature type="compositionally biased region" description="Basic and acidic residues" evidence="1">
    <location>
        <begin position="44"/>
        <end position="63"/>
    </location>
</feature>
<evidence type="ECO:0000256" key="1">
    <source>
        <dbReference type="SAM" id="MobiDB-lite"/>
    </source>
</evidence>
<feature type="compositionally biased region" description="Polar residues" evidence="1">
    <location>
        <begin position="27"/>
        <end position="43"/>
    </location>
</feature>
<keyword evidence="4" id="KW-1185">Reference proteome</keyword>
<evidence type="ECO:0000313" key="3">
    <source>
        <dbReference type="EMBL" id="KOR90582.1"/>
    </source>
</evidence>
<name>A0A0M1P849_9BACL</name>
<gene>
    <name evidence="3" type="ORF">AM231_00620</name>
</gene>
<dbReference type="Proteomes" id="UP000036932">
    <property type="component" value="Unassembled WGS sequence"/>
</dbReference>
<evidence type="ECO:0000256" key="2">
    <source>
        <dbReference type="SAM" id="SignalP"/>
    </source>
</evidence>
<dbReference type="PROSITE" id="PS51257">
    <property type="entry name" value="PROKAR_LIPOPROTEIN"/>
    <property type="match status" value="1"/>
</dbReference>
<dbReference type="PATRIC" id="fig|1705565.3.peg.1946"/>
<accession>A0A0M1P849</accession>
<dbReference type="AlphaFoldDB" id="A0A0M1P849"/>
<keyword evidence="2" id="KW-0732">Signal</keyword>
<sequence>MTTMNKALLILVAVGTLLTACNSNQANNSNDVQADQQSVQTQVKQDDKEPVKEETNQEDKEPTTENTNHNQWSTLPEYNTIMQNIDLKDVTFTTVTDNEGKRILLLSDENGREKYKSIFVKKTNRLKIINIDGEGQIFNDVLKSE</sequence>
<proteinExistence type="predicted"/>
<reference evidence="4" key="1">
    <citation type="submission" date="2015-08" db="EMBL/GenBank/DDBJ databases">
        <title>Genome sequencing project for genomic taxonomy and phylogenomics of Bacillus-like bacteria.</title>
        <authorList>
            <person name="Liu B."/>
            <person name="Wang J."/>
            <person name="Zhu Y."/>
            <person name="Liu G."/>
            <person name="Chen Q."/>
            <person name="Chen Z."/>
            <person name="Lan J."/>
            <person name="Che J."/>
            <person name="Ge C."/>
            <person name="Shi H."/>
            <person name="Pan Z."/>
            <person name="Liu X."/>
        </authorList>
    </citation>
    <scope>NUCLEOTIDE SEQUENCE [LARGE SCALE GENOMIC DNA]</scope>
    <source>
        <strain evidence="4">FJAT-22460</strain>
    </source>
</reference>
<feature type="compositionally biased region" description="Polar residues" evidence="1">
    <location>
        <begin position="64"/>
        <end position="75"/>
    </location>
</feature>
<feature type="chain" id="PRO_5005620695" description="Lipoprotein" evidence="2">
    <location>
        <begin position="27"/>
        <end position="145"/>
    </location>
</feature>
<comment type="caution">
    <text evidence="3">The sequence shown here is derived from an EMBL/GenBank/DDBJ whole genome shotgun (WGS) entry which is preliminary data.</text>
</comment>